<dbReference type="Pfam" id="PF00023">
    <property type="entry name" value="Ank"/>
    <property type="match status" value="2"/>
</dbReference>
<evidence type="ECO:0000313" key="6">
    <source>
        <dbReference type="Proteomes" id="UP000015351"/>
    </source>
</evidence>
<accession>S9QJQ9</accession>
<evidence type="ECO:0000256" key="3">
    <source>
        <dbReference type="PROSITE-ProRule" id="PRU00023"/>
    </source>
</evidence>
<dbReference type="PROSITE" id="PS50297">
    <property type="entry name" value="ANK_REP_REGION"/>
    <property type="match status" value="1"/>
</dbReference>
<evidence type="ECO:0000256" key="4">
    <source>
        <dbReference type="SAM" id="SignalP"/>
    </source>
</evidence>
<evidence type="ECO:0000256" key="1">
    <source>
        <dbReference type="ARBA" id="ARBA00022737"/>
    </source>
</evidence>
<dbReference type="PANTHER" id="PTHR24189">
    <property type="entry name" value="MYOTROPHIN"/>
    <property type="match status" value="1"/>
</dbReference>
<dbReference type="RefSeq" id="WP_021099739.1">
    <property type="nucleotide sequence ID" value="NZ_KE557306.1"/>
</dbReference>
<dbReference type="HOGENOM" id="CLU_841451_0_0_5"/>
<comment type="caution">
    <text evidence="5">The sequence shown here is derived from an EMBL/GenBank/DDBJ whole genome shotgun (WGS) entry which is preliminary data.</text>
</comment>
<reference evidence="6" key="1">
    <citation type="journal article" date="2013" name="Stand. Genomic Sci.">
        <title>Genome sequence of the Litoreibacter arenae type strain (DSM 19593(T)), a member of the Roseobacter clade isolated from sea sand.</title>
        <authorList>
            <person name="Riedel T."/>
            <person name="Fiebig A."/>
            <person name="Petersen J."/>
            <person name="Gronow S."/>
            <person name="Kyrpides N.C."/>
            <person name="Goker M."/>
            <person name="Klenk H.P."/>
        </authorList>
    </citation>
    <scope>NUCLEOTIDE SEQUENCE [LARGE SCALE GENOMIC DNA]</scope>
    <source>
        <strain evidence="6">DSM 19593</strain>
    </source>
</reference>
<keyword evidence="1" id="KW-0677">Repeat</keyword>
<keyword evidence="2 3" id="KW-0040">ANK repeat</keyword>
<evidence type="ECO:0008006" key="7">
    <source>
        <dbReference type="Google" id="ProtNLM"/>
    </source>
</evidence>
<dbReference type="InterPro" id="IPR002110">
    <property type="entry name" value="Ankyrin_rpt"/>
</dbReference>
<evidence type="ECO:0000313" key="5">
    <source>
        <dbReference type="EMBL" id="EPX79833.1"/>
    </source>
</evidence>
<dbReference type="PROSITE" id="PS50088">
    <property type="entry name" value="ANK_REPEAT"/>
    <property type="match status" value="1"/>
</dbReference>
<dbReference type="OrthoDB" id="928522at2"/>
<dbReference type="SMART" id="SM00248">
    <property type="entry name" value="ANK"/>
    <property type="match status" value="3"/>
</dbReference>
<dbReference type="SUPFAM" id="SSF48403">
    <property type="entry name" value="Ankyrin repeat"/>
    <property type="match status" value="1"/>
</dbReference>
<dbReference type="Gene3D" id="1.25.40.20">
    <property type="entry name" value="Ankyrin repeat-containing domain"/>
    <property type="match status" value="2"/>
</dbReference>
<sequence length="330" mass="34901">MMFSRAAPVALFTAFCISVAAAYVTEGRKPLTRPGAMTDAQLAALDIYYEEMRRVLQVGDTAGFEGLISSQYMSMETGGAVKIKPDILPPPYEDLRDLLSDGSVASVKALLDANPGLDLNSPQGRHGAVPLIWATGHPDFMPQMVAALLEQGADPRFQTAHGYTLLHAMASPFNYQSSTKDVQDTLALLPPDILPMAARNGLTALHLALINAQTPQATSLLAQGADPNAPTPVMGTDETFPGQPPLMIAGGDFRVVQALLAAGADPLATDAKGRSVLDAVTEGARVAELDLQERLSASAAEESDRAYAADYARARDMIRAAVDGRLARGE</sequence>
<proteinExistence type="predicted"/>
<dbReference type="InterPro" id="IPR050745">
    <property type="entry name" value="Multifunctional_regulatory"/>
</dbReference>
<dbReference type="EMBL" id="AONI01000009">
    <property type="protein sequence ID" value="EPX79833.1"/>
    <property type="molecule type" value="Genomic_DNA"/>
</dbReference>
<dbReference type="InterPro" id="IPR036770">
    <property type="entry name" value="Ankyrin_rpt-contain_sf"/>
</dbReference>
<dbReference type="Proteomes" id="UP000015351">
    <property type="component" value="Unassembled WGS sequence"/>
</dbReference>
<dbReference type="AlphaFoldDB" id="S9QJQ9"/>
<protein>
    <recommendedName>
        <fullName evidence="7">Ankyrin</fullName>
    </recommendedName>
</protein>
<feature type="chain" id="PRO_5004568012" description="Ankyrin" evidence="4">
    <location>
        <begin position="23"/>
        <end position="330"/>
    </location>
</feature>
<name>S9QJQ9_9RHOB</name>
<feature type="signal peptide" evidence="4">
    <location>
        <begin position="1"/>
        <end position="22"/>
    </location>
</feature>
<gene>
    <name evidence="5" type="ORF">thalar_01169</name>
</gene>
<dbReference type="PANTHER" id="PTHR24189:SF50">
    <property type="entry name" value="ANKYRIN REPEAT AND SOCS BOX PROTEIN 2"/>
    <property type="match status" value="1"/>
</dbReference>
<evidence type="ECO:0000256" key="2">
    <source>
        <dbReference type="ARBA" id="ARBA00023043"/>
    </source>
</evidence>
<keyword evidence="4" id="KW-0732">Signal</keyword>
<dbReference type="STRING" id="1123360.thalar_01169"/>
<feature type="repeat" description="ANK" evidence="3">
    <location>
        <begin position="200"/>
        <end position="232"/>
    </location>
</feature>
<organism evidence="5 6">
    <name type="scientific">Litoreibacter arenae DSM 19593</name>
    <dbReference type="NCBI Taxonomy" id="1123360"/>
    <lineage>
        <taxon>Bacteria</taxon>
        <taxon>Pseudomonadati</taxon>
        <taxon>Pseudomonadota</taxon>
        <taxon>Alphaproteobacteria</taxon>
        <taxon>Rhodobacterales</taxon>
        <taxon>Roseobacteraceae</taxon>
        <taxon>Litoreibacter</taxon>
    </lineage>
</organism>
<keyword evidence="6" id="KW-1185">Reference proteome</keyword>